<evidence type="ECO:0000256" key="9">
    <source>
        <dbReference type="SAM" id="MobiDB-lite"/>
    </source>
</evidence>
<dbReference type="EMBL" id="CAJFCV020000001">
    <property type="protein sequence ID" value="CAG9084632.1"/>
    <property type="molecule type" value="Genomic_DNA"/>
</dbReference>
<dbReference type="PROSITE" id="PS50157">
    <property type="entry name" value="ZINC_FINGER_C2H2_2"/>
    <property type="match status" value="2"/>
</dbReference>
<dbReference type="GO" id="GO:0005634">
    <property type="term" value="C:nucleus"/>
    <property type="evidence" value="ECO:0007669"/>
    <property type="project" value="UniProtKB-SubCell"/>
</dbReference>
<comment type="subcellular location">
    <subcellularLocation>
        <location evidence="1">Nucleus</location>
    </subcellularLocation>
</comment>
<dbReference type="InterPro" id="IPR013087">
    <property type="entry name" value="Znf_C2H2_type"/>
</dbReference>
<dbReference type="AlphaFoldDB" id="A0A811K234"/>
<evidence type="ECO:0000256" key="4">
    <source>
        <dbReference type="ARBA" id="ARBA00022771"/>
    </source>
</evidence>
<evidence type="ECO:0000256" key="2">
    <source>
        <dbReference type="ARBA" id="ARBA00022723"/>
    </source>
</evidence>
<keyword evidence="2" id="KW-0479">Metal-binding</keyword>
<dbReference type="InterPro" id="IPR036236">
    <property type="entry name" value="Znf_C2H2_sf"/>
</dbReference>
<dbReference type="PANTHER" id="PTHR24392:SF56">
    <property type="entry name" value="ZINC FINGER PROTEIN 510"/>
    <property type="match status" value="1"/>
</dbReference>
<keyword evidence="12" id="KW-1185">Reference proteome</keyword>
<dbReference type="EMBL" id="CAJFDI010000001">
    <property type="protein sequence ID" value="CAD5209523.1"/>
    <property type="molecule type" value="Genomic_DNA"/>
</dbReference>
<dbReference type="SUPFAM" id="SSF57667">
    <property type="entry name" value="beta-beta-alpha zinc fingers"/>
    <property type="match status" value="1"/>
</dbReference>
<keyword evidence="7" id="KW-0539">Nucleus</keyword>
<accession>A0A811K234</accession>
<organism evidence="11 12">
    <name type="scientific">Bursaphelenchus xylophilus</name>
    <name type="common">Pinewood nematode worm</name>
    <name type="synonym">Aphelenchoides xylophilus</name>
    <dbReference type="NCBI Taxonomy" id="6326"/>
    <lineage>
        <taxon>Eukaryota</taxon>
        <taxon>Metazoa</taxon>
        <taxon>Ecdysozoa</taxon>
        <taxon>Nematoda</taxon>
        <taxon>Chromadorea</taxon>
        <taxon>Rhabditida</taxon>
        <taxon>Tylenchina</taxon>
        <taxon>Tylenchomorpha</taxon>
        <taxon>Aphelenchoidea</taxon>
        <taxon>Aphelenchoididae</taxon>
        <taxon>Bursaphelenchus</taxon>
    </lineage>
</organism>
<evidence type="ECO:0000256" key="6">
    <source>
        <dbReference type="ARBA" id="ARBA00023125"/>
    </source>
</evidence>
<comment type="caution">
    <text evidence="11">The sequence shown here is derived from an EMBL/GenBank/DDBJ whole genome shotgun (WGS) entry which is preliminary data.</text>
</comment>
<feature type="compositionally biased region" description="Low complexity" evidence="9">
    <location>
        <begin position="128"/>
        <end position="142"/>
    </location>
</feature>
<keyword evidence="6" id="KW-0238">DNA-binding</keyword>
<dbReference type="PROSITE" id="PS00028">
    <property type="entry name" value="ZINC_FINGER_C2H2_1"/>
    <property type="match status" value="1"/>
</dbReference>
<sequence length="600" mass="67380">MIRMESLTANCSPGLPEKRPYCCSLLSAVLPSSSQFFFPFVLRPGFCAYRSSLPITLLQYRSSLSMSESPHDTLTALRRSKRNKFHLDVAAVFSGSSNPDRRRTTLDAKYVSKEANHAVSSTRNLMKSSSVEPSPSDVSFVDTEQNEENIEKELLEPSEKIPIPQKSKVAMHPVTTEPPEITADERAVKGGLSVDGLQDINSLDGIKVENIPLKHGVHLTFACSKCGVTLKSKSGLISHSKYCDTGLSSKRKKRKKIGSERHTSDNSLIKFNQTREFKINAGKEDNETMPLLKPEGDPFDPSPSKKSKNNNWRPFSELPESVQSIDILALKKFNLPALPPPLLKPLPGAKSKEFYCCECPYKSADDTLFRIHRAMHTGERPNKCSACSFSCFSPESLYSHLDLHLPNDESSGEKRRVIKKKEIEYIACNTPNVIRCSQCTFRTVHLERFRQHRLDHVQSQRQRLVSIIKRSNNNSNQPEEPVSTLAGPNPKIQFCNVCEFRTEGNEPLEHHAEYHGSGQLYRCDICDYASDEKVVRDFHEKHHHTMGSLSNHLRSLAAAILDTKVSGTPLKCQRQLYSGLKDIKYPCPSLAVQSLIKALE</sequence>
<keyword evidence="4 8" id="KW-0863">Zinc-finger</keyword>
<evidence type="ECO:0000256" key="1">
    <source>
        <dbReference type="ARBA" id="ARBA00004123"/>
    </source>
</evidence>
<evidence type="ECO:0000256" key="3">
    <source>
        <dbReference type="ARBA" id="ARBA00022737"/>
    </source>
</evidence>
<protein>
    <submittedName>
        <fullName evidence="11">(pine wood nematode) hypothetical protein</fullName>
    </submittedName>
</protein>
<feature type="domain" description="C2H2-type" evidence="10">
    <location>
        <begin position="354"/>
        <end position="381"/>
    </location>
</feature>
<gene>
    <name evidence="11" type="ORF">BXYJ_LOCUS1478</name>
</gene>
<dbReference type="SMART" id="SM00355">
    <property type="entry name" value="ZnF_C2H2"/>
    <property type="match status" value="6"/>
</dbReference>
<dbReference type="Gene3D" id="3.30.160.60">
    <property type="entry name" value="Classic Zinc Finger"/>
    <property type="match status" value="2"/>
</dbReference>
<feature type="domain" description="C2H2-type" evidence="10">
    <location>
        <begin position="221"/>
        <end position="249"/>
    </location>
</feature>
<dbReference type="OrthoDB" id="5854920at2759"/>
<evidence type="ECO:0000256" key="5">
    <source>
        <dbReference type="ARBA" id="ARBA00022833"/>
    </source>
</evidence>
<dbReference type="Proteomes" id="UP000659654">
    <property type="component" value="Unassembled WGS sequence"/>
</dbReference>
<keyword evidence="3" id="KW-0677">Repeat</keyword>
<proteinExistence type="predicted"/>
<name>A0A811K234_BURXY</name>
<reference evidence="11" key="1">
    <citation type="submission" date="2020-09" db="EMBL/GenBank/DDBJ databases">
        <authorList>
            <person name="Kikuchi T."/>
        </authorList>
    </citation>
    <scope>NUCLEOTIDE SEQUENCE</scope>
    <source>
        <strain evidence="11">Ka4C1</strain>
    </source>
</reference>
<feature type="region of interest" description="Disordered" evidence="9">
    <location>
        <begin position="280"/>
        <end position="315"/>
    </location>
</feature>
<dbReference type="Proteomes" id="UP000582659">
    <property type="component" value="Unassembled WGS sequence"/>
</dbReference>
<evidence type="ECO:0000256" key="7">
    <source>
        <dbReference type="ARBA" id="ARBA00023242"/>
    </source>
</evidence>
<evidence type="ECO:0000256" key="8">
    <source>
        <dbReference type="PROSITE-ProRule" id="PRU00042"/>
    </source>
</evidence>
<evidence type="ECO:0000259" key="10">
    <source>
        <dbReference type="PROSITE" id="PS50157"/>
    </source>
</evidence>
<dbReference type="PANTHER" id="PTHR24392">
    <property type="entry name" value="ZINC FINGER PROTEIN"/>
    <property type="match status" value="1"/>
</dbReference>
<evidence type="ECO:0000313" key="11">
    <source>
        <dbReference type="EMBL" id="CAD5209523.1"/>
    </source>
</evidence>
<feature type="region of interest" description="Disordered" evidence="9">
    <location>
        <begin position="121"/>
        <end position="142"/>
    </location>
</feature>
<evidence type="ECO:0000313" key="12">
    <source>
        <dbReference type="Proteomes" id="UP000659654"/>
    </source>
</evidence>
<dbReference type="GO" id="GO:0008270">
    <property type="term" value="F:zinc ion binding"/>
    <property type="evidence" value="ECO:0007669"/>
    <property type="project" value="UniProtKB-KW"/>
</dbReference>
<dbReference type="GO" id="GO:0003677">
    <property type="term" value="F:DNA binding"/>
    <property type="evidence" value="ECO:0007669"/>
    <property type="project" value="UniProtKB-KW"/>
</dbReference>
<keyword evidence="5" id="KW-0862">Zinc</keyword>